<feature type="compositionally biased region" description="Basic and acidic residues" evidence="1">
    <location>
        <begin position="364"/>
        <end position="378"/>
    </location>
</feature>
<dbReference type="AlphaFoldDB" id="A0AAE0PLZ6"/>
<evidence type="ECO:0000313" key="4">
    <source>
        <dbReference type="Proteomes" id="UP001281003"/>
    </source>
</evidence>
<keyword evidence="2" id="KW-1133">Transmembrane helix</keyword>
<evidence type="ECO:0000256" key="2">
    <source>
        <dbReference type="SAM" id="Phobius"/>
    </source>
</evidence>
<feature type="region of interest" description="Disordered" evidence="1">
    <location>
        <begin position="1"/>
        <end position="21"/>
    </location>
</feature>
<sequence>MLIARARPISSPPSLTRSILGPLTTTFTPPPDCTQCYEVTSGNQIHGNTCRAYAEDCLGVQRASCLPGASKAISNVEQPWGFYSPGLACPSGWTTTGPTLSYGQPERGDGMGNILEVLEEGERAGFCCPSGFNLELTYPPSPTRLVAPMCYSRLEAGTYQAWGCINTAFEGEGDEGWMSTQYSAIVTNADFAKCLPRCPVFDPQLVVTATSMAPAVQLVWRDGDRMTVTVTSLGGGSESETVIGTGEGGGMAGRTTWTSSSKTSTVVSTLPRGTESSPPLPGPLTTESKSTSGLSPTGRTILLGVLTPILSLLVALGLWYFLRKRRQRHKQELRLSEEVTTYYEKKDQHPFTHPSPQPPPKIGATHDDDSRPESKAELDAINTARAKSAIHPSKHFSDPKVELDAVGTARAVDDNKRRTWERQELDGSVG</sequence>
<feature type="compositionally biased region" description="Polar residues" evidence="1">
    <location>
        <begin position="285"/>
        <end position="295"/>
    </location>
</feature>
<keyword evidence="2" id="KW-0812">Transmembrane</keyword>
<evidence type="ECO:0000313" key="3">
    <source>
        <dbReference type="EMBL" id="KAK3402341.1"/>
    </source>
</evidence>
<proteinExistence type="predicted"/>
<feature type="compositionally biased region" description="Low complexity" evidence="1">
    <location>
        <begin position="253"/>
        <end position="269"/>
    </location>
</feature>
<gene>
    <name evidence="3" type="ORF">B0T20DRAFT_137298</name>
</gene>
<keyword evidence="4" id="KW-1185">Reference proteome</keyword>
<reference evidence="3" key="1">
    <citation type="journal article" date="2023" name="Mol. Phylogenet. Evol.">
        <title>Genome-scale phylogeny and comparative genomics of the fungal order Sordariales.</title>
        <authorList>
            <person name="Hensen N."/>
            <person name="Bonometti L."/>
            <person name="Westerberg I."/>
            <person name="Brannstrom I.O."/>
            <person name="Guillou S."/>
            <person name="Cros-Aarteil S."/>
            <person name="Calhoun S."/>
            <person name="Haridas S."/>
            <person name="Kuo A."/>
            <person name="Mondo S."/>
            <person name="Pangilinan J."/>
            <person name="Riley R."/>
            <person name="LaButti K."/>
            <person name="Andreopoulos B."/>
            <person name="Lipzen A."/>
            <person name="Chen C."/>
            <person name="Yan M."/>
            <person name="Daum C."/>
            <person name="Ng V."/>
            <person name="Clum A."/>
            <person name="Steindorff A."/>
            <person name="Ohm R.A."/>
            <person name="Martin F."/>
            <person name="Silar P."/>
            <person name="Natvig D.O."/>
            <person name="Lalanne C."/>
            <person name="Gautier V."/>
            <person name="Ament-Velasquez S.L."/>
            <person name="Kruys A."/>
            <person name="Hutchinson M.I."/>
            <person name="Powell A.J."/>
            <person name="Barry K."/>
            <person name="Miller A.N."/>
            <person name="Grigoriev I.V."/>
            <person name="Debuchy R."/>
            <person name="Gladieux P."/>
            <person name="Hiltunen Thoren M."/>
            <person name="Johannesson H."/>
        </authorList>
    </citation>
    <scope>NUCLEOTIDE SEQUENCE</scope>
    <source>
        <strain evidence="3">FGSC 1904</strain>
    </source>
</reference>
<evidence type="ECO:0000256" key="1">
    <source>
        <dbReference type="SAM" id="MobiDB-lite"/>
    </source>
</evidence>
<feature type="region of interest" description="Disordered" evidence="1">
    <location>
        <begin position="345"/>
        <end position="378"/>
    </location>
</feature>
<keyword evidence="2" id="KW-0472">Membrane</keyword>
<organism evidence="3 4">
    <name type="scientific">Sordaria brevicollis</name>
    <dbReference type="NCBI Taxonomy" id="83679"/>
    <lineage>
        <taxon>Eukaryota</taxon>
        <taxon>Fungi</taxon>
        <taxon>Dikarya</taxon>
        <taxon>Ascomycota</taxon>
        <taxon>Pezizomycotina</taxon>
        <taxon>Sordariomycetes</taxon>
        <taxon>Sordariomycetidae</taxon>
        <taxon>Sordariales</taxon>
        <taxon>Sordariaceae</taxon>
        <taxon>Sordaria</taxon>
    </lineage>
</organism>
<dbReference type="EMBL" id="JAUTDP010000002">
    <property type="protein sequence ID" value="KAK3402341.1"/>
    <property type="molecule type" value="Genomic_DNA"/>
</dbReference>
<name>A0AAE0PLZ6_SORBR</name>
<feature type="transmembrane region" description="Helical" evidence="2">
    <location>
        <begin position="301"/>
        <end position="322"/>
    </location>
</feature>
<feature type="region of interest" description="Disordered" evidence="1">
    <location>
        <begin position="237"/>
        <end position="295"/>
    </location>
</feature>
<dbReference type="Proteomes" id="UP001281003">
    <property type="component" value="Unassembled WGS sequence"/>
</dbReference>
<protein>
    <submittedName>
        <fullName evidence="3">Uncharacterized protein</fullName>
    </submittedName>
</protein>
<accession>A0AAE0PLZ6</accession>
<reference evidence="3" key="2">
    <citation type="submission" date="2023-07" db="EMBL/GenBank/DDBJ databases">
        <authorList>
            <consortium name="Lawrence Berkeley National Laboratory"/>
            <person name="Haridas S."/>
            <person name="Hensen N."/>
            <person name="Bonometti L."/>
            <person name="Westerberg I."/>
            <person name="Brannstrom I.O."/>
            <person name="Guillou S."/>
            <person name="Cros-Aarteil S."/>
            <person name="Calhoun S."/>
            <person name="Kuo A."/>
            <person name="Mondo S."/>
            <person name="Pangilinan J."/>
            <person name="Riley R."/>
            <person name="LaButti K."/>
            <person name="Andreopoulos B."/>
            <person name="Lipzen A."/>
            <person name="Chen C."/>
            <person name="Yanf M."/>
            <person name="Daum C."/>
            <person name="Ng V."/>
            <person name="Clum A."/>
            <person name="Steindorff A."/>
            <person name="Ohm R."/>
            <person name="Martin F."/>
            <person name="Silar P."/>
            <person name="Natvig D."/>
            <person name="Lalanne C."/>
            <person name="Gautier V."/>
            <person name="Ament-velasquez S.L."/>
            <person name="Kruys A."/>
            <person name="Hutchinson M.I."/>
            <person name="Powell A.J."/>
            <person name="Barry K."/>
            <person name="Miller A.N."/>
            <person name="Grigoriev I.V."/>
            <person name="Debuchy R."/>
            <person name="Gladieux P."/>
            <person name="Thoren M.H."/>
            <person name="Johannesson H."/>
        </authorList>
    </citation>
    <scope>NUCLEOTIDE SEQUENCE</scope>
    <source>
        <strain evidence="3">FGSC 1904</strain>
    </source>
</reference>
<comment type="caution">
    <text evidence="3">The sequence shown here is derived from an EMBL/GenBank/DDBJ whole genome shotgun (WGS) entry which is preliminary data.</text>
</comment>